<sequence>MSLLALIIFICGIFGAAPCGNTYITGVEEESVILQLGRTEVTSATWELCTGDGKQSFIARTYPQRPVEVLNPLYNGRLFSTPDGSLVISKLTMKDQGIYNADLFVGEWTYLCDHRFNLTIIGRSQHYGNGNPTTVGEAFSEELPCPPKASSFDHDISSPTPCRNRHVTAFEGDSVTLQLGQTDIETTTWEVCIGDGRRYFIANTLRRGSLEIRDVLWYNGRLSSAQDGSLIITKLTMEDQRIYNADLFRISWQYRCDQRYNLTVIRRPPVIPNTPIKNSNVVFPCPRKSRGTNFYSESDRYTDTPQVQESTDRTLDKERLQKKYSTMTIVRLALSVCILIISLCFFIHHVKTEVLKPKKDTFYVNGGIFGAAPCQNTYITGVEEEVVILQLNQTEVTSVTWELCTGEGNRYYIAHTFPRRPIEVLNPLYNGRLFSAPDGSLVISKLTMKDQGIYNADLLVGEGTYLCDQRFKLNIIRQSRLYFPRSVGRAFSDKLPCPSKANIFNHGTNFSSESDRYTDTPQVHKSTDRTPNKERFPKKYSTITVVRLALSVCILIISLGFFIHHVKTEVLKSKRTVEEDYING</sequence>
<keyword evidence="3 6" id="KW-0472">Membrane</keyword>
<dbReference type="Gene3D" id="2.60.40.10">
    <property type="entry name" value="Immunoglobulins"/>
    <property type="match status" value="3"/>
</dbReference>
<proteinExistence type="predicted"/>
<comment type="subcellular location">
    <subcellularLocation>
        <location evidence="1">Membrane</location>
    </subcellularLocation>
</comment>
<gene>
    <name evidence="8" type="ORF">PECUL_23A015629</name>
</gene>
<keyword evidence="6" id="KW-1133">Transmembrane helix</keyword>
<evidence type="ECO:0000256" key="4">
    <source>
        <dbReference type="ARBA" id="ARBA00023180"/>
    </source>
</evidence>
<dbReference type="SUPFAM" id="SSF48726">
    <property type="entry name" value="Immunoglobulin"/>
    <property type="match status" value="3"/>
</dbReference>
<reference evidence="8" key="1">
    <citation type="submission" date="2022-03" db="EMBL/GenBank/DDBJ databases">
        <authorList>
            <person name="Alioto T."/>
            <person name="Alioto T."/>
            <person name="Gomez Garrido J."/>
        </authorList>
    </citation>
    <scope>NUCLEOTIDE SEQUENCE</scope>
</reference>
<feature type="chain" id="PRO_5041902919" evidence="7">
    <location>
        <begin position="16"/>
        <end position="584"/>
    </location>
</feature>
<keyword evidence="6" id="KW-0812">Transmembrane</keyword>
<dbReference type="InterPro" id="IPR015631">
    <property type="entry name" value="CD2/SLAM_rcpt"/>
</dbReference>
<keyword evidence="2 7" id="KW-0732">Signal</keyword>
<feature type="transmembrane region" description="Helical" evidence="6">
    <location>
        <begin position="329"/>
        <end position="350"/>
    </location>
</feature>
<dbReference type="PANTHER" id="PTHR12080">
    <property type="entry name" value="SIGNALING LYMPHOCYTIC ACTIVATION MOLECULE"/>
    <property type="match status" value="1"/>
</dbReference>
<dbReference type="InterPro" id="IPR036179">
    <property type="entry name" value="Ig-like_dom_sf"/>
</dbReference>
<evidence type="ECO:0000256" key="5">
    <source>
        <dbReference type="SAM" id="MobiDB-lite"/>
    </source>
</evidence>
<dbReference type="Proteomes" id="UP001295444">
    <property type="component" value="Chromosome 13"/>
</dbReference>
<accession>A0AAD1WUL4</accession>
<feature type="signal peptide" evidence="7">
    <location>
        <begin position="1"/>
        <end position="15"/>
    </location>
</feature>
<dbReference type="AlphaFoldDB" id="A0AAD1WUL4"/>
<dbReference type="EMBL" id="OW240924">
    <property type="protein sequence ID" value="CAH2327098.1"/>
    <property type="molecule type" value="Genomic_DNA"/>
</dbReference>
<evidence type="ECO:0000256" key="1">
    <source>
        <dbReference type="ARBA" id="ARBA00004370"/>
    </source>
</evidence>
<dbReference type="PANTHER" id="PTHR12080:SF55">
    <property type="entry name" value="LYMPHOCYTE FUNCTION-ASSOCIATED ANTIGEN 3"/>
    <property type="match status" value="1"/>
</dbReference>
<evidence type="ECO:0000313" key="8">
    <source>
        <dbReference type="EMBL" id="CAH2327098.1"/>
    </source>
</evidence>
<feature type="region of interest" description="Disordered" evidence="5">
    <location>
        <begin position="512"/>
        <end position="533"/>
    </location>
</feature>
<dbReference type="InterPro" id="IPR013783">
    <property type="entry name" value="Ig-like_fold"/>
</dbReference>
<organism evidence="8 9">
    <name type="scientific">Pelobates cultripes</name>
    <name type="common">Western spadefoot toad</name>
    <dbReference type="NCBI Taxonomy" id="61616"/>
    <lineage>
        <taxon>Eukaryota</taxon>
        <taxon>Metazoa</taxon>
        <taxon>Chordata</taxon>
        <taxon>Craniata</taxon>
        <taxon>Vertebrata</taxon>
        <taxon>Euteleostomi</taxon>
        <taxon>Amphibia</taxon>
        <taxon>Batrachia</taxon>
        <taxon>Anura</taxon>
        <taxon>Pelobatoidea</taxon>
        <taxon>Pelobatidae</taxon>
        <taxon>Pelobates</taxon>
    </lineage>
</organism>
<evidence type="ECO:0000313" key="9">
    <source>
        <dbReference type="Proteomes" id="UP001295444"/>
    </source>
</evidence>
<name>A0AAD1WUL4_PELCU</name>
<evidence type="ECO:0000256" key="7">
    <source>
        <dbReference type="SAM" id="SignalP"/>
    </source>
</evidence>
<dbReference type="GO" id="GO:0016020">
    <property type="term" value="C:membrane"/>
    <property type="evidence" value="ECO:0007669"/>
    <property type="project" value="UniProtKB-SubCell"/>
</dbReference>
<evidence type="ECO:0000256" key="2">
    <source>
        <dbReference type="ARBA" id="ARBA00022729"/>
    </source>
</evidence>
<feature type="transmembrane region" description="Helical" evidence="6">
    <location>
        <begin position="545"/>
        <end position="566"/>
    </location>
</feature>
<evidence type="ECO:0000256" key="6">
    <source>
        <dbReference type="SAM" id="Phobius"/>
    </source>
</evidence>
<protein>
    <submittedName>
        <fullName evidence="8">SLAM family member 9-like</fullName>
    </submittedName>
</protein>
<evidence type="ECO:0000256" key="3">
    <source>
        <dbReference type="ARBA" id="ARBA00023136"/>
    </source>
</evidence>
<keyword evidence="9" id="KW-1185">Reference proteome</keyword>
<keyword evidence="4" id="KW-0325">Glycoprotein</keyword>